<dbReference type="Proteomes" id="UP000009885">
    <property type="component" value="Unassembled WGS sequence"/>
</dbReference>
<evidence type="ECO:0000313" key="1">
    <source>
        <dbReference type="EMBL" id="EKU50184.1"/>
    </source>
</evidence>
<dbReference type="eggNOG" id="COG3118">
    <property type="taxonomic scope" value="Bacteria"/>
</dbReference>
<dbReference type="EMBL" id="AMSQ01000002">
    <property type="protein sequence ID" value="EKU50184.1"/>
    <property type="molecule type" value="Genomic_DNA"/>
</dbReference>
<comment type="caution">
    <text evidence="1">The sequence shown here is derived from an EMBL/GenBank/DDBJ whole genome shotgun (WGS) entry which is preliminary data.</text>
</comment>
<keyword evidence="2" id="KW-1185">Reference proteome</keyword>
<dbReference type="PATRIC" id="fig|1229783.3.peg.210"/>
<gene>
    <name evidence="1" type="ORF">C273_01030</name>
</gene>
<protein>
    <submittedName>
        <fullName evidence="1">Uncharacterized protein</fullName>
    </submittedName>
</protein>
<sequence>MSDIIPFPHLKEKLIRDIKSEMDKGQYEEAYDSFMEYERHYEMSDELALKKCDLLYKMEAFLELREETSILLNKGIKDYDHLIYLHVLSLYELKQYFIAVEIIDQIMDEVVEHKTRLKLLPIKDQAEEKLEHKRKHAQVILQDFENQTMREQIQIMLTLIDDNQFLFKHTVAELLTTQTFHPNVMSIMLEYLRFATFRKELKIQKLEQTITVVPSRLPGIEKSQFKTDIIPEIVDKLEDDMPSILTDAFTVLNTHAILMYPLDIYEIFDKETWINGYVFYFEQMVDHTLEYNDEYDDFMSFIKKLESISIGS</sequence>
<dbReference type="OrthoDB" id="2418501at2"/>
<dbReference type="AlphaFoldDB" id="K9AS76"/>
<organism evidence="1 2">
    <name type="scientific">Staphylococcus massiliensis S46</name>
    <dbReference type="NCBI Taxonomy" id="1229783"/>
    <lineage>
        <taxon>Bacteria</taxon>
        <taxon>Bacillati</taxon>
        <taxon>Bacillota</taxon>
        <taxon>Bacilli</taxon>
        <taxon>Bacillales</taxon>
        <taxon>Staphylococcaceae</taxon>
        <taxon>Staphylococcus</taxon>
    </lineage>
</organism>
<dbReference type="RefSeq" id="WP_009381873.1">
    <property type="nucleotide sequence ID" value="NZ_AMSQ01000002.1"/>
</dbReference>
<evidence type="ECO:0000313" key="2">
    <source>
        <dbReference type="Proteomes" id="UP000009885"/>
    </source>
</evidence>
<proteinExistence type="predicted"/>
<dbReference type="STRING" id="1229783.C273_01030"/>
<name>K9AS76_9STAP</name>
<reference evidence="1 2" key="1">
    <citation type="journal article" date="2013" name="Genome Announc.">
        <title>Genome Sequence of Staphylococcus massiliensis Strain S46, Isolated from the Surface of Healthy Human Skin.</title>
        <authorList>
            <person name="Srivastav R."/>
            <person name="Singh A."/>
            <person name="Jangir P.K."/>
            <person name="Kumari C."/>
            <person name="Muduli S."/>
            <person name="Sharma R."/>
        </authorList>
    </citation>
    <scope>NUCLEOTIDE SEQUENCE [LARGE SCALE GENOMIC DNA]</scope>
    <source>
        <strain evidence="1 2">S46</strain>
    </source>
</reference>
<accession>K9AS76</accession>